<evidence type="ECO:0000313" key="5">
    <source>
        <dbReference type="Proteomes" id="UP000184423"/>
    </source>
</evidence>
<dbReference type="Proteomes" id="UP000184423">
    <property type="component" value="Unassembled WGS sequence"/>
</dbReference>
<keyword evidence="5" id="KW-1185">Reference proteome</keyword>
<evidence type="ECO:0000259" key="3">
    <source>
        <dbReference type="Pfam" id="PF03358"/>
    </source>
</evidence>
<dbReference type="EMBL" id="FQVG01000017">
    <property type="protein sequence ID" value="SHE80995.1"/>
    <property type="molecule type" value="Genomic_DNA"/>
</dbReference>
<gene>
    <name evidence="4" type="ORF">SAMN02746091_01164</name>
</gene>
<protein>
    <submittedName>
        <fullName evidence="4">Multimeric flavodoxin WrbA</fullName>
    </submittedName>
</protein>
<dbReference type="Pfam" id="PF03358">
    <property type="entry name" value="FMN_red"/>
    <property type="match status" value="1"/>
</dbReference>
<organism evidence="4 5">
    <name type="scientific">Caloramator proteoclasticus DSM 10124</name>
    <dbReference type="NCBI Taxonomy" id="1121262"/>
    <lineage>
        <taxon>Bacteria</taxon>
        <taxon>Bacillati</taxon>
        <taxon>Bacillota</taxon>
        <taxon>Clostridia</taxon>
        <taxon>Eubacteriales</taxon>
        <taxon>Clostridiaceae</taxon>
        <taxon>Caloramator</taxon>
    </lineage>
</organism>
<dbReference type="InterPro" id="IPR051796">
    <property type="entry name" value="ISF_SsuE-like"/>
</dbReference>
<name>A0A1M4WIG4_9CLOT</name>
<sequence length="348" mass="39268">MMCDTILIASKNRSDILNNMIKAFMKDNAFEEYSPQRHINLKNKKIVFAVELNSIGVCPYILDVLNTITLRGKDALLGSIACVLIKSPTLHYTKSFSQQIIFIANSLGCTFIGHPVVEAIEGFLNFRTWQKNLNMPLEEICYYLCRGLSDRFFSFKFLKKQNPKVSVLHASYRDTSNTLTLWYMIKKYIDGVSILEHHVENGTIQDCIGCPFKTCLYFAKQKSCFYGGSIVKEIFPAIEEADAAIFICPNYNDAISANLSAVINRITALYRRNPFYDKMLFSVIVSGNSGGDSVAKQLIGALNINKGFILPPYFAIMEIANDMGEIKKVENIENKAQEFAQNIVRSLC</sequence>
<dbReference type="SUPFAM" id="SSF52218">
    <property type="entry name" value="Flavoproteins"/>
    <property type="match status" value="1"/>
</dbReference>
<dbReference type="InterPro" id="IPR005025">
    <property type="entry name" value="FMN_Rdtase-like_dom"/>
</dbReference>
<dbReference type="GO" id="GO:0016491">
    <property type="term" value="F:oxidoreductase activity"/>
    <property type="evidence" value="ECO:0007669"/>
    <property type="project" value="InterPro"/>
</dbReference>
<dbReference type="PANTHER" id="PTHR43278:SF4">
    <property type="entry name" value="NAD(P)H-DEPENDENT FMN-CONTAINING OXIDOREDUCTASE YWQN-RELATED"/>
    <property type="match status" value="1"/>
</dbReference>
<evidence type="ECO:0000256" key="2">
    <source>
        <dbReference type="ARBA" id="ARBA00022643"/>
    </source>
</evidence>
<dbReference type="InterPro" id="IPR029039">
    <property type="entry name" value="Flavoprotein-like_sf"/>
</dbReference>
<accession>A0A1M4WIG4</accession>
<keyword evidence="2" id="KW-0288">FMN</keyword>
<evidence type="ECO:0000313" key="4">
    <source>
        <dbReference type="EMBL" id="SHE80995.1"/>
    </source>
</evidence>
<dbReference type="AlphaFoldDB" id="A0A1M4WIG4"/>
<feature type="domain" description="NADPH-dependent FMN reductase-like" evidence="3">
    <location>
        <begin position="163"/>
        <end position="317"/>
    </location>
</feature>
<evidence type="ECO:0000256" key="1">
    <source>
        <dbReference type="ARBA" id="ARBA00022630"/>
    </source>
</evidence>
<reference evidence="5" key="1">
    <citation type="submission" date="2016-11" db="EMBL/GenBank/DDBJ databases">
        <authorList>
            <person name="Varghese N."/>
            <person name="Submissions S."/>
        </authorList>
    </citation>
    <scope>NUCLEOTIDE SEQUENCE [LARGE SCALE GENOMIC DNA]</scope>
    <source>
        <strain evidence="5">DSM 10124</strain>
    </source>
</reference>
<keyword evidence="1" id="KW-0285">Flavoprotein</keyword>
<proteinExistence type="predicted"/>
<dbReference type="Gene3D" id="3.40.50.360">
    <property type="match status" value="1"/>
</dbReference>
<dbReference type="PANTHER" id="PTHR43278">
    <property type="entry name" value="NAD(P)H-DEPENDENT FMN-CONTAINING OXIDOREDUCTASE YWQN-RELATED"/>
    <property type="match status" value="1"/>
</dbReference>